<sequence length="315" mass="34338">MAYKTVAVIGASGSVGKPVVRALIAAGFKVTAITRQDSTATFPEGVEIRKVALDYMEGLIDALEDQDVVISTAPGSVAGEQSWWAECARIARVKRFIPAEFGHNTRPGKLTGRFKELLAEKTKTVDFVIEQAGYDSGHRMTWTGIATHLFLDWGLDHGVFGINLKDKTANIFDSGNEPVSVSTLAFVAQSVVAVLQRDEETANQYYEVVEHTVTQNQLLKIFEEETGVQFAVTHTSTTELSRIAEEKLAKGDPSAFFEVLLAYNFADGAGHAVENGELANGTLGLRSGDLRETIREYIRSYSGPGVLDFGSDRLR</sequence>
<name>A0AAN6T6N3_9PEZI</name>
<dbReference type="InterPro" id="IPR051609">
    <property type="entry name" value="NmrA/Isoflavone_reductase-like"/>
</dbReference>
<dbReference type="PANTHER" id="PTHR47706:SF9">
    <property type="entry name" value="NMRA-LIKE DOMAIN-CONTAINING PROTEIN-RELATED"/>
    <property type="match status" value="1"/>
</dbReference>
<feature type="domain" description="NmrA-like" evidence="3">
    <location>
        <begin position="4"/>
        <end position="240"/>
    </location>
</feature>
<dbReference type="GeneID" id="89943078"/>
<accession>A0AAN6T6N3</accession>
<dbReference type="EMBL" id="MU853381">
    <property type="protein sequence ID" value="KAK4107125.1"/>
    <property type="molecule type" value="Genomic_DNA"/>
</dbReference>
<evidence type="ECO:0000259" key="3">
    <source>
        <dbReference type="Pfam" id="PF05368"/>
    </source>
</evidence>
<reference evidence="4" key="2">
    <citation type="submission" date="2023-05" db="EMBL/GenBank/DDBJ databases">
        <authorList>
            <consortium name="Lawrence Berkeley National Laboratory"/>
            <person name="Steindorff A."/>
            <person name="Hensen N."/>
            <person name="Bonometti L."/>
            <person name="Westerberg I."/>
            <person name="Brannstrom I.O."/>
            <person name="Guillou S."/>
            <person name="Cros-Aarteil S."/>
            <person name="Calhoun S."/>
            <person name="Haridas S."/>
            <person name="Kuo A."/>
            <person name="Mondo S."/>
            <person name="Pangilinan J."/>
            <person name="Riley R."/>
            <person name="Labutti K."/>
            <person name="Andreopoulos B."/>
            <person name="Lipzen A."/>
            <person name="Chen C."/>
            <person name="Yanf M."/>
            <person name="Daum C."/>
            <person name="Ng V."/>
            <person name="Clum A."/>
            <person name="Ohm R."/>
            <person name="Martin F."/>
            <person name="Silar P."/>
            <person name="Natvig D."/>
            <person name="Lalanne C."/>
            <person name="Gautier V."/>
            <person name="Ament-Velasquez S.L."/>
            <person name="Kruys A."/>
            <person name="Hutchinson M.I."/>
            <person name="Powell A.J."/>
            <person name="Barry K."/>
            <person name="Miller A.N."/>
            <person name="Grigoriev I.V."/>
            <person name="Debuchy R."/>
            <person name="Gladieux P."/>
            <person name="Thoren M.H."/>
            <person name="Johannesson H."/>
        </authorList>
    </citation>
    <scope>NUCLEOTIDE SEQUENCE</scope>
    <source>
        <strain evidence="4">CBS 508.74</strain>
    </source>
</reference>
<dbReference type="Pfam" id="PF05368">
    <property type="entry name" value="NmrA"/>
    <property type="match status" value="1"/>
</dbReference>
<dbReference type="SUPFAM" id="SSF51735">
    <property type="entry name" value="NAD(P)-binding Rossmann-fold domains"/>
    <property type="match status" value="1"/>
</dbReference>
<dbReference type="InterPro" id="IPR008030">
    <property type="entry name" value="NmrA-like"/>
</dbReference>
<dbReference type="Gene3D" id="3.90.25.10">
    <property type="entry name" value="UDP-galactose 4-epimerase, domain 1"/>
    <property type="match status" value="1"/>
</dbReference>
<evidence type="ECO:0000313" key="5">
    <source>
        <dbReference type="Proteomes" id="UP001302812"/>
    </source>
</evidence>
<keyword evidence="1" id="KW-0521">NADP</keyword>
<dbReference type="Gene3D" id="3.40.50.720">
    <property type="entry name" value="NAD(P)-binding Rossmann-like Domain"/>
    <property type="match status" value="1"/>
</dbReference>
<organism evidence="4 5">
    <name type="scientific">Canariomyces notabilis</name>
    <dbReference type="NCBI Taxonomy" id="2074819"/>
    <lineage>
        <taxon>Eukaryota</taxon>
        <taxon>Fungi</taxon>
        <taxon>Dikarya</taxon>
        <taxon>Ascomycota</taxon>
        <taxon>Pezizomycotina</taxon>
        <taxon>Sordariomycetes</taxon>
        <taxon>Sordariomycetidae</taxon>
        <taxon>Sordariales</taxon>
        <taxon>Chaetomiaceae</taxon>
        <taxon>Canariomyces</taxon>
    </lineage>
</organism>
<proteinExistence type="predicted"/>
<keyword evidence="2" id="KW-0560">Oxidoreductase</keyword>
<gene>
    <name evidence="4" type="ORF">N656DRAFT_840598</name>
</gene>
<evidence type="ECO:0000256" key="2">
    <source>
        <dbReference type="ARBA" id="ARBA00023002"/>
    </source>
</evidence>
<dbReference type="Proteomes" id="UP001302812">
    <property type="component" value="Unassembled WGS sequence"/>
</dbReference>
<dbReference type="InterPro" id="IPR036291">
    <property type="entry name" value="NAD(P)-bd_dom_sf"/>
</dbReference>
<dbReference type="PANTHER" id="PTHR47706">
    <property type="entry name" value="NMRA-LIKE FAMILY PROTEIN"/>
    <property type="match status" value="1"/>
</dbReference>
<reference evidence="4" key="1">
    <citation type="journal article" date="2023" name="Mol. Phylogenet. Evol.">
        <title>Genome-scale phylogeny and comparative genomics of the fungal order Sordariales.</title>
        <authorList>
            <person name="Hensen N."/>
            <person name="Bonometti L."/>
            <person name="Westerberg I."/>
            <person name="Brannstrom I.O."/>
            <person name="Guillou S."/>
            <person name="Cros-Aarteil S."/>
            <person name="Calhoun S."/>
            <person name="Haridas S."/>
            <person name="Kuo A."/>
            <person name="Mondo S."/>
            <person name="Pangilinan J."/>
            <person name="Riley R."/>
            <person name="LaButti K."/>
            <person name="Andreopoulos B."/>
            <person name="Lipzen A."/>
            <person name="Chen C."/>
            <person name="Yan M."/>
            <person name="Daum C."/>
            <person name="Ng V."/>
            <person name="Clum A."/>
            <person name="Steindorff A."/>
            <person name="Ohm R.A."/>
            <person name="Martin F."/>
            <person name="Silar P."/>
            <person name="Natvig D.O."/>
            <person name="Lalanne C."/>
            <person name="Gautier V."/>
            <person name="Ament-Velasquez S.L."/>
            <person name="Kruys A."/>
            <person name="Hutchinson M.I."/>
            <person name="Powell A.J."/>
            <person name="Barry K."/>
            <person name="Miller A.N."/>
            <person name="Grigoriev I.V."/>
            <person name="Debuchy R."/>
            <person name="Gladieux P."/>
            <person name="Hiltunen Thoren M."/>
            <person name="Johannesson H."/>
        </authorList>
    </citation>
    <scope>NUCLEOTIDE SEQUENCE</scope>
    <source>
        <strain evidence="4">CBS 508.74</strain>
    </source>
</reference>
<dbReference type="CDD" id="cd05259">
    <property type="entry name" value="PCBER_SDR_a"/>
    <property type="match status" value="1"/>
</dbReference>
<keyword evidence="5" id="KW-1185">Reference proteome</keyword>
<comment type="caution">
    <text evidence="4">The sequence shown here is derived from an EMBL/GenBank/DDBJ whole genome shotgun (WGS) entry which is preliminary data.</text>
</comment>
<evidence type="ECO:0000313" key="4">
    <source>
        <dbReference type="EMBL" id="KAK4107125.1"/>
    </source>
</evidence>
<evidence type="ECO:0000256" key="1">
    <source>
        <dbReference type="ARBA" id="ARBA00022857"/>
    </source>
</evidence>
<dbReference type="RefSeq" id="XP_064664695.1">
    <property type="nucleotide sequence ID" value="XM_064818952.1"/>
</dbReference>
<dbReference type="InterPro" id="IPR045312">
    <property type="entry name" value="PCBER-like"/>
</dbReference>
<dbReference type="GO" id="GO:0016491">
    <property type="term" value="F:oxidoreductase activity"/>
    <property type="evidence" value="ECO:0007669"/>
    <property type="project" value="UniProtKB-KW"/>
</dbReference>
<dbReference type="AlphaFoldDB" id="A0AAN6T6N3"/>
<protein>
    <submittedName>
        <fullName evidence="4">Isoflavone reductase</fullName>
    </submittedName>
</protein>